<reference evidence="1" key="1">
    <citation type="submission" date="2023-07" db="EMBL/GenBank/DDBJ databases">
        <title>Bacterial whole genome sequence for Sphingobium sp. HBC34.</title>
        <authorList>
            <person name="Le V."/>
            <person name="Ko S.-R."/>
            <person name="Ahn C.-Y."/>
            <person name="Oh H.-M."/>
        </authorList>
    </citation>
    <scope>NUCLEOTIDE SEQUENCE</scope>
    <source>
        <strain evidence="1">HBC34</strain>
    </source>
</reference>
<accession>A0ABT8ZLE5</accession>
<proteinExistence type="predicted"/>
<dbReference type="RefSeq" id="WP_304534877.1">
    <property type="nucleotide sequence ID" value="NZ_JAUQOM010000002.1"/>
</dbReference>
<keyword evidence="2" id="KW-1185">Reference proteome</keyword>
<dbReference type="Proteomes" id="UP001176471">
    <property type="component" value="Unassembled WGS sequence"/>
</dbReference>
<organism evidence="1 2">
    <name type="scientific">Sphingobium cyanobacteriorum</name>
    <dbReference type="NCBI Taxonomy" id="3063954"/>
    <lineage>
        <taxon>Bacteria</taxon>
        <taxon>Pseudomonadati</taxon>
        <taxon>Pseudomonadota</taxon>
        <taxon>Alphaproteobacteria</taxon>
        <taxon>Sphingomonadales</taxon>
        <taxon>Sphingomonadaceae</taxon>
        <taxon>Sphingobium</taxon>
    </lineage>
</organism>
<dbReference type="EMBL" id="JAUQOM010000002">
    <property type="protein sequence ID" value="MDO7834356.1"/>
    <property type="molecule type" value="Genomic_DNA"/>
</dbReference>
<sequence>MSENLDNWLRSLELNVAYFDFTDQYQRQKFREVAALGPMLAYKTLMCADLFVQLSGGKLKAWGFRLEPTPSDGPVPIPAHCFIERPNVEECDVNIITASGWRYERVRIAIVENGDNFDATENLLPATKSKAGRRSTYPAVKAALASIHSIDPAKIEWSAGQLLDEFNSVYADYAPAMGFPSRTLAARTLHDHLKRFRQELAEIGNNDNAN</sequence>
<evidence type="ECO:0000313" key="1">
    <source>
        <dbReference type="EMBL" id="MDO7834356.1"/>
    </source>
</evidence>
<protein>
    <submittedName>
        <fullName evidence="1">Uncharacterized protein</fullName>
    </submittedName>
</protein>
<comment type="caution">
    <text evidence="1">The sequence shown here is derived from an EMBL/GenBank/DDBJ whole genome shotgun (WGS) entry which is preliminary data.</text>
</comment>
<name>A0ABT8ZLE5_9SPHN</name>
<evidence type="ECO:0000313" key="2">
    <source>
        <dbReference type="Proteomes" id="UP001176471"/>
    </source>
</evidence>
<gene>
    <name evidence="1" type="ORF">Q4610_04795</name>
</gene>